<dbReference type="CDD" id="cd07729">
    <property type="entry name" value="AHL_lactonase_MBL-fold"/>
    <property type="match status" value="1"/>
</dbReference>
<dbReference type="GO" id="GO:0046872">
    <property type="term" value="F:metal ion binding"/>
    <property type="evidence" value="ECO:0007669"/>
    <property type="project" value="UniProtKB-KW"/>
</dbReference>
<evidence type="ECO:0000313" key="6">
    <source>
        <dbReference type="EMBL" id="SFC78351.1"/>
    </source>
</evidence>
<dbReference type="Proteomes" id="UP000198862">
    <property type="component" value="Unassembled WGS sequence"/>
</dbReference>
<evidence type="ECO:0000259" key="5">
    <source>
        <dbReference type="SMART" id="SM00849"/>
    </source>
</evidence>
<dbReference type="AlphaFoldDB" id="A0A1I1LZ17"/>
<evidence type="ECO:0000313" key="7">
    <source>
        <dbReference type="Proteomes" id="UP000198862"/>
    </source>
</evidence>
<accession>A0A1I1LZ17</accession>
<dbReference type="PANTHER" id="PTHR42978:SF3">
    <property type="entry name" value="BLR3078 PROTEIN"/>
    <property type="match status" value="1"/>
</dbReference>
<dbReference type="STRING" id="1123010.SAMN02745724_02529"/>
<evidence type="ECO:0000256" key="2">
    <source>
        <dbReference type="ARBA" id="ARBA00022723"/>
    </source>
</evidence>
<evidence type="ECO:0000256" key="1">
    <source>
        <dbReference type="ARBA" id="ARBA00007749"/>
    </source>
</evidence>
<dbReference type="EMBL" id="FOLO01000018">
    <property type="protein sequence ID" value="SFC78351.1"/>
    <property type="molecule type" value="Genomic_DNA"/>
</dbReference>
<feature type="domain" description="Metallo-beta-lactamase" evidence="5">
    <location>
        <begin position="41"/>
        <end position="243"/>
    </location>
</feature>
<name>A0A1I1LZ17_9GAMM</name>
<protein>
    <submittedName>
        <fullName evidence="6">Metallo-beta-lactamase superfamily protein</fullName>
    </submittedName>
</protein>
<keyword evidence="7" id="KW-1185">Reference proteome</keyword>
<dbReference type="Pfam" id="PF00753">
    <property type="entry name" value="Lactamase_B"/>
    <property type="match status" value="1"/>
</dbReference>
<keyword evidence="4" id="KW-0862">Zinc</keyword>
<dbReference type="PANTHER" id="PTHR42978">
    <property type="entry name" value="QUORUM-QUENCHING LACTONASE YTNP-RELATED-RELATED"/>
    <property type="match status" value="1"/>
</dbReference>
<dbReference type="Gene3D" id="3.60.15.10">
    <property type="entry name" value="Ribonuclease Z/Hydroxyacylglutathione hydrolase-like"/>
    <property type="match status" value="1"/>
</dbReference>
<reference evidence="6 7" key="1">
    <citation type="submission" date="2016-10" db="EMBL/GenBank/DDBJ databases">
        <authorList>
            <person name="de Groot N.N."/>
        </authorList>
    </citation>
    <scope>NUCLEOTIDE SEQUENCE [LARGE SCALE GENOMIC DNA]</scope>
    <source>
        <strain evidence="6 7">DSM 6059</strain>
    </source>
</reference>
<dbReference type="GO" id="GO:0016787">
    <property type="term" value="F:hydrolase activity"/>
    <property type="evidence" value="ECO:0007669"/>
    <property type="project" value="UniProtKB-KW"/>
</dbReference>
<keyword evidence="2" id="KW-0479">Metal-binding</keyword>
<dbReference type="InterPro" id="IPR001279">
    <property type="entry name" value="Metallo-B-lactamas"/>
</dbReference>
<proteinExistence type="inferred from homology"/>
<evidence type="ECO:0000256" key="3">
    <source>
        <dbReference type="ARBA" id="ARBA00022801"/>
    </source>
</evidence>
<evidence type="ECO:0000256" key="4">
    <source>
        <dbReference type="ARBA" id="ARBA00022833"/>
    </source>
</evidence>
<gene>
    <name evidence="6" type="ORF">SAMN02745724_02529</name>
</gene>
<keyword evidence="3" id="KW-0378">Hydrolase</keyword>
<dbReference type="InterPro" id="IPR036866">
    <property type="entry name" value="RibonucZ/Hydroxyglut_hydro"/>
</dbReference>
<dbReference type="InterPro" id="IPR051013">
    <property type="entry name" value="MBL_superfamily_lactonases"/>
</dbReference>
<sequence length="259" mass="29655">MKDSSNGRIKLYTMDCGIFYVSDMSALSEKGKFDGEKTTLANPCFLIRHPKGDLLWETGHKETLADLPDGIKQGVWHSKLNTKLTKQLKKLDLKPLDIDYLSLSHIHPDHSGNANLFAKSTFIINEQERLYMFENNTKTMFGKFYMALEGADTITFRDKYDVFGDDSVVTLSMPGHTPGGSVLLVRLENSENILLTGDLYIHRRGRKLQTLHKYNTDQQAIKTSRKKFETLVVKEKARVIIHHDKQDFDSLPKFPKFLD</sequence>
<organism evidence="6 7">
    <name type="scientific">Pseudoalteromonas denitrificans DSM 6059</name>
    <dbReference type="NCBI Taxonomy" id="1123010"/>
    <lineage>
        <taxon>Bacteria</taxon>
        <taxon>Pseudomonadati</taxon>
        <taxon>Pseudomonadota</taxon>
        <taxon>Gammaproteobacteria</taxon>
        <taxon>Alteromonadales</taxon>
        <taxon>Pseudoalteromonadaceae</taxon>
        <taxon>Pseudoalteromonas</taxon>
    </lineage>
</organism>
<dbReference type="RefSeq" id="WP_177208037.1">
    <property type="nucleotide sequence ID" value="NZ_FOLO01000018.1"/>
</dbReference>
<dbReference type="SUPFAM" id="SSF56281">
    <property type="entry name" value="Metallo-hydrolase/oxidoreductase"/>
    <property type="match status" value="1"/>
</dbReference>
<comment type="similarity">
    <text evidence="1">Belongs to the metallo-beta-lactamase superfamily.</text>
</comment>
<dbReference type="SMART" id="SM00849">
    <property type="entry name" value="Lactamase_B"/>
    <property type="match status" value="1"/>
</dbReference>